<proteinExistence type="predicted"/>
<sequence length="183" mass="20109">MERLGGYITQGVSTVAGPFHSFGGAVDIIVVEQEDGSFRSTPWYVKFGKVLGVIKRTEKTVAVAVNGVETKFHMHLDSSGHACFLNDVESPEGEDESKSIVPGDDGCNGTNEVEGHYHDPYSQVSPLGGFVISRERKLAKKRLRQLKSIIGLVFRRKSQKFADSQHVSSSLKSRQKTSDRLAL</sequence>
<evidence type="ECO:0000256" key="1">
    <source>
        <dbReference type="SAM" id="MobiDB-lite"/>
    </source>
</evidence>
<feature type="region of interest" description="Disordered" evidence="1">
    <location>
        <begin position="164"/>
        <end position="183"/>
    </location>
</feature>
<dbReference type="PANTHER" id="PTHR12181:SF12">
    <property type="entry name" value="PHOSPHATIDATE PHOSPHATASE"/>
    <property type="match status" value="1"/>
</dbReference>
<reference evidence="3" key="1">
    <citation type="submission" date="2015-03" db="EMBL/GenBank/DDBJ databases">
        <title>A transcriptome of Araucaria cunninghamii, an australian fine timber species.</title>
        <authorList>
            <person name="Jing Yi C.J.Y."/>
            <person name="Yin San L.Y.S."/>
            <person name="Abdul Karim S.S."/>
            <person name="Wan Azmi N.N."/>
            <person name="Hercus R.R."/>
            <person name="Croft L.L."/>
        </authorList>
    </citation>
    <scope>NUCLEOTIDE SEQUENCE</scope>
    <source>
        <strain evidence="3">MI0301</strain>
        <tissue evidence="3">Leaf</tissue>
    </source>
</reference>
<name>A0A0D6R9Y5_ARACU</name>
<dbReference type="AlphaFoldDB" id="A0A0D6R9Y5"/>
<dbReference type="EMBL" id="GCKF01004475">
    <property type="protein sequence ID" value="JAG99243.1"/>
    <property type="molecule type" value="Transcribed_RNA"/>
</dbReference>
<dbReference type="GO" id="GO:0008195">
    <property type="term" value="F:phosphatidate phosphatase activity"/>
    <property type="evidence" value="ECO:0007669"/>
    <property type="project" value="TreeGrafter"/>
</dbReference>
<organism evidence="3">
    <name type="scientific">Araucaria cunninghamii</name>
    <name type="common">Hoop pine</name>
    <name type="synonym">Moreton Bay pine</name>
    <dbReference type="NCBI Taxonomy" id="56994"/>
    <lineage>
        <taxon>Eukaryota</taxon>
        <taxon>Viridiplantae</taxon>
        <taxon>Streptophyta</taxon>
        <taxon>Embryophyta</taxon>
        <taxon>Tracheophyta</taxon>
        <taxon>Spermatophyta</taxon>
        <taxon>Pinopsida</taxon>
        <taxon>Pinidae</taxon>
        <taxon>Conifers II</taxon>
        <taxon>Araucariales</taxon>
        <taxon>Araucariaceae</taxon>
        <taxon>Araucaria</taxon>
    </lineage>
</organism>
<feature type="domain" description="Lipin N-terminal" evidence="2">
    <location>
        <begin position="8"/>
        <end position="93"/>
    </location>
</feature>
<protein>
    <recommendedName>
        <fullName evidence="2">Lipin N-terminal domain-containing protein</fullName>
    </recommendedName>
</protein>
<evidence type="ECO:0000313" key="3">
    <source>
        <dbReference type="EMBL" id="JAG99243.1"/>
    </source>
</evidence>
<dbReference type="Pfam" id="PF04571">
    <property type="entry name" value="Lipin_N"/>
    <property type="match status" value="1"/>
</dbReference>
<dbReference type="PANTHER" id="PTHR12181">
    <property type="entry name" value="LIPIN"/>
    <property type="match status" value="1"/>
</dbReference>
<evidence type="ECO:0000259" key="2">
    <source>
        <dbReference type="Pfam" id="PF04571"/>
    </source>
</evidence>
<accession>A0A0D6R9Y5</accession>
<dbReference type="InterPro" id="IPR007651">
    <property type="entry name" value="Lipin_N"/>
</dbReference>
<dbReference type="InterPro" id="IPR026058">
    <property type="entry name" value="LIPIN"/>
</dbReference>